<evidence type="ECO:0000313" key="2">
    <source>
        <dbReference type="Proteomes" id="UP000306719"/>
    </source>
</evidence>
<sequence length="65" mass="7330">MLFGKLTQGQALKALCINVPGLKLEVYACRVNIFRKMLCDIENDCENDTTEVFNKAFKPFGMKIG</sequence>
<dbReference type="Proteomes" id="UP000306719">
    <property type="component" value="Unassembled WGS sequence"/>
</dbReference>
<dbReference type="EMBL" id="PNCJ01000016">
    <property type="protein sequence ID" value="TMP37075.1"/>
    <property type="molecule type" value="Genomic_DNA"/>
</dbReference>
<comment type="caution">
    <text evidence="1">The sequence shown here is derived from an EMBL/GenBank/DDBJ whole genome shotgun (WGS) entry which is preliminary data.</text>
</comment>
<gene>
    <name evidence="1" type="ORF">CWB98_12285</name>
</gene>
<name>A0A5S3WZR4_9GAMM</name>
<protein>
    <submittedName>
        <fullName evidence="1">Uncharacterized protein</fullName>
    </submittedName>
</protein>
<evidence type="ECO:0000313" key="1">
    <source>
        <dbReference type="EMBL" id="TMP37075.1"/>
    </source>
</evidence>
<proteinExistence type="predicted"/>
<reference evidence="1 2" key="1">
    <citation type="submission" date="2018-01" db="EMBL/GenBank/DDBJ databases">
        <authorList>
            <person name="Paulsen S."/>
            <person name="Gram L.K."/>
        </authorList>
    </citation>
    <scope>NUCLEOTIDE SEQUENCE [LARGE SCALE GENOMIC DNA]</scope>
    <source>
        <strain evidence="1 2">S2599</strain>
    </source>
</reference>
<accession>A0A5S3WZR4</accession>
<organism evidence="1 2">
    <name type="scientific">Pseudoalteromonas rubra</name>
    <dbReference type="NCBI Taxonomy" id="43658"/>
    <lineage>
        <taxon>Bacteria</taxon>
        <taxon>Pseudomonadati</taxon>
        <taxon>Pseudomonadota</taxon>
        <taxon>Gammaproteobacteria</taxon>
        <taxon>Alteromonadales</taxon>
        <taxon>Pseudoalteromonadaceae</taxon>
        <taxon>Pseudoalteromonas</taxon>
    </lineage>
</organism>
<reference evidence="2" key="2">
    <citation type="submission" date="2019-06" db="EMBL/GenBank/DDBJ databases">
        <title>Co-occurence of chitin degradation, pigmentation and bioactivity in marine Pseudoalteromonas.</title>
        <authorList>
            <person name="Sonnenschein E.C."/>
            <person name="Bech P.K."/>
        </authorList>
    </citation>
    <scope>NUCLEOTIDE SEQUENCE [LARGE SCALE GENOMIC DNA]</scope>
    <source>
        <strain evidence="2">S2599</strain>
    </source>
</reference>
<dbReference type="AlphaFoldDB" id="A0A5S3WZR4"/>